<dbReference type="PANTHER" id="PTHR15454:SF56">
    <property type="entry name" value="PROTEIN PHOSPHATASE 1 REGULATORY SUBUNIT 7-RELATED"/>
    <property type="match status" value="1"/>
</dbReference>
<dbReference type="InterPro" id="IPR001611">
    <property type="entry name" value="Leu-rich_rpt"/>
</dbReference>
<evidence type="ECO:0000256" key="3">
    <source>
        <dbReference type="SAM" id="MobiDB-lite"/>
    </source>
</evidence>
<dbReference type="AlphaFoldDB" id="A0AA36JE36"/>
<keyword evidence="2" id="KW-0677">Repeat</keyword>
<reference evidence="4" key="1">
    <citation type="submission" date="2023-08" db="EMBL/GenBank/DDBJ databases">
        <authorList>
            <person name="Chen Y."/>
            <person name="Shah S."/>
            <person name="Dougan E. K."/>
            <person name="Thang M."/>
            <person name="Chan C."/>
        </authorList>
    </citation>
    <scope>NUCLEOTIDE SEQUENCE</scope>
</reference>
<keyword evidence="1" id="KW-0433">Leucine-rich repeat</keyword>
<feature type="compositionally biased region" description="Basic and acidic residues" evidence="3">
    <location>
        <begin position="226"/>
        <end position="240"/>
    </location>
</feature>
<evidence type="ECO:0000256" key="1">
    <source>
        <dbReference type="ARBA" id="ARBA00022614"/>
    </source>
</evidence>
<dbReference type="InterPro" id="IPR032675">
    <property type="entry name" value="LRR_dom_sf"/>
</dbReference>
<sequence length="421" mass="46888">MAEGNAEDSPKGAVHNPVLEVPSQSLQLAKARQRVELLKGTELSLKNLRLQSLEDIQLQALPQLTVLNLSGNCFTFEGQLAPLKCLKELDLSHCNLSCLPRLPRFLATLRAGWNQLRTPCNVASSPQLQELFLDHNRLGSTEQLEMLLDLRLLDLSGNCLTSPQRSLRPLAACAKLQELQLRENPLAKEGKHRAMVASMFPSLVLLDGTALRHHKPPASPAAKPPAADRRRRDERTEREPASYLRPTVCSKQWRSHKFIPPDTRDSQDLAVVEAAAREAQAPQRNSQKEPRPRARSQPTRPNFQPRRDRHAVSALAQPVERKVRWASEPPELPEPEPAEPSEPAEEDELAGAEHLTLCRNLIEEKRRLLQRISAKLGEGVAKTALAPAPPSLGTVSQDIRSICMDLQGDIQRRKAFLAQSL</sequence>
<dbReference type="Proteomes" id="UP001178507">
    <property type="component" value="Unassembled WGS sequence"/>
</dbReference>
<dbReference type="PROSITE" id="PS51450">
    <property type="entry name" value="LRR"/>
    <property type="match status" value="2"/>
</dbReference>
<accession>A0AA36JE36</accession>
<protein>
    <recommendedName>
        <fullName evidence="6">Leucine-rich repeat-containing protein 46</fullName>
    </recommendedName>
</protein>
<evidence type="ECO:0000313" key="5">
    <source>
        <dbReference type="Proteomes" id="UP001178507"/>
    </source>
</evidence>
<evidence type="ECO:0008006" key="6">
    <source>
        <dbReference type="Google" id="ProtNLM"/>
    </source>
</evidence>
<feature type="region of interest" description="Disordered" evidence="3">
    <location>
        <begin position="212"/>
        <end position="247"/>
    </location>
</feature>
<dbReference type="Gene3D" id="3.80.10.10">
    <property type="entry name" value="Ribonuclease Inhibitor"/>
    <property type="match status" value="2"/>
</dbReference>
<organism evidence="4 5">
    <name type="scientific">Effrenium voratum</name>
    <dbReference type="NCBI Taxonomy" id="2562239"/>
    <lineage>
        <taxon>Eukaryota</taxon>
        <taxon>Sar</taxon>
        <taxon>Alveolata</taxon>
        <taxon>Dinophyceae</taxon>
        <taxon>Suessiales</taxon>
        <taxon>Symbiodiniaceae</taxon>
        <taxon>Effrenium</taxon>
    </lineage>
</organism>
<dbReference type="SUPFAM" id="SSF52058">
    <property type="entry name" value="L domain-like"/>
    <property type="match status" value="1"/>
</dbReference>
<name>A0AA36JE36_9DINO</name>
<proteinExistence type="predicted"/>
<dbReference type="EMBL" id="CAUJNA010003518">
    <property type="protein sequence ID" value="CAJ1403994.1"/>
    <property type="molecule type" value="Genomic_DNA"/>
</dbReference>
<dbReference type="PANTHER" id="PTHR15454">
    <property type="entry name" value="NISCHARIN RELATED"/>
    <property type="match status" value="1"/>
</dbReference>
<evidence type="ECO:0000313" key="4">
    <source>
        <dbReference type="EMBL" id="CAJ1403994.1"/>
    </source>
</evidence>
<dbReference type="Pfam" id="PF13855">
    <property type="entry name" value="LRR_8"/>
    <property type="match status" value="1"/>
</dbReference>
<comment type="caution">
    <text evidence="4">The sequence shown here is derived from an EMBL/GenBank/DDBJ whole genome shotgun (WGS) entry which is preliminary data.</text>
</comment>
<feature type="region of interest" description="Disordered" evidence="3">
    <location>
        <begin position="276"/>
        <end position="349"/>
    </location>
</feature>
<dbReference type="GO" id="GO:0005737">
    <property type="term" value="C:cytoplasm"/>
    <property type="evidence" value="ECO:0007669"/>
    <property type="project" value="TreeGrafter"/>
</dbReference>
<evidence type="ECO:0000256" key="2">
    <source>
        <dbReference type="ARBA" id="ARBA00022737"/>
    </source>
</evidence>
<keyword evidence="5" id="KW-1185">Reference proteome</keyword>
<feature type="compositionally biased region" description="Acidic residues" evidence="3">
    <location>
        <begin position="331"/>
        <end position="349"/>
    </location>
</feature>
<gene>
    <name evidence="4" type="ORF">EVOR1521_LOCUS26541</name>
</gene>